<evidence type="ECO:0000256" key="3">
    <source>
        <dbReference type="ARBA" id="ARBA00023163"/>
    </source>
</evidence>
<organism evidence="6 7">
    <name type="scientific">Amycolatopsis magusensis</name>
    <dbReference type="NCBI Taxonomy" id="882444"/>
    <lineage>
        <taxon>Bacteria</taxon>
        <taxon>Bacillati</taxon>
        <taxon>Actinomycetota</taxon>
        <taxon>Actinomycetes</taxon>
        <taxon>Pseudonocardiales</taxon>
        <taxon>Pseudonocardiaceae</taxon>
        <taxon>Amycolatopsis</taxon>
    </lineage>
</organism>
<keyword evidence="3" id="KW-0804">Transcription</keyword>
<dbReference type="PANTHER" id="PTHR24567:SF74">
    <property type="entry name" value="HTH-TYPE TRANSCRIPTIONAL REGULATOR ARCR"/>
    <property type="match status" value="1"/>
</dbReference>
<keyword evidence="7" id="KW-1185">Reference proteome</keyword>
<reference evidence="6 7" key="1">
    <citation type="submission" date="2021-03" db="EMBL/GenBank/DDBJ databases">
        <title>Sequencing the genomes of 1000 actinobacteria strains.</title>
        <authorList>
            <person name="Klenk H.-P."/>
        </authorList>
    </citation>
    <scope>NUCLEOTIDE SEQUENCE [LARGE SCALE GENOMIC DNA]</scope>
    <source>
        <strain evidence="6 7">DSM 45510</strain>
    </source>
</reference>
<feature type="domain" description="HTH crp-type" evidence="5">
    <location>
        <begin position="148"/>
        <end position="218"/>
    </location>
</feature>
<evidence type="ECO:0000313" key="6">
    <source>
        <dbReference type="EMBL" id="MBP2179463.1"/>
    </source>
</evidence>
<dbReference type="Pfam" id="PF00027">
    <property type="entry name" value="cNMP_binding"/>
    <property type="match status" value="1"/>
</dbReference>
<accession>A0ABS4PJ62</accession>
<evidence type="ECO:0000256" key="1">
    <source>
        <dbReference type="ARBA" id="ARBA00023015"/>
    </source>
</evidence>
<name>A0ABS4PJ62_9PSEU</name>
<evidence type="ECO:0000256" key="2">
    <source>
        <dbReference type="ARBA" id="ARBA00023125"/>
    </source>
</evidence>
<evidence type="ECO:0000259" key="4">
    <source>
        <dbReference type="PROSITE" id="PS50042"/>
    </source>
</evidence>
<dbReference type="SUPFAM" id="SSF46785">
    <property type="entry name" value="Winged helix' DNA-binding domain"/>
    <property type="match status" value="1"/>
</dbReference>
<dbReference type="RefSeq" id="WP_282770782.1">
    <property type="nucleotide sequence ID" value="NZ_JAGGMS010000001.1"/>
</dbReference>
<dbReference type="Proteomes" id="UP000741013">
    <property type="component" value="Unassembled WGS sequence"/>
</dbReference>
<dbReference type="InterPro" id="IPR014710">
    <property type="entry name" value="RmlC-like_jellyroll"/>
</dbReference>
<dbReference type="Gene3D" id="2.60.120.10">
    <property type="entry name" value="Jelly Rolls"/>
    <property type="match status" value="1"/>
</dbReference>
<dbReference type="InterPro" id="IPR050397">
    <property type="entry name" value="Env_Response_Regulators"/>
</dbReference>
<keyword evidence="1" id="KW-0805">Transcription regulation</keyword>
<dbReference type="SMART" id="SM00419">
    <property type="entry name" value="HTH_CRP"/>
    <property type="match status" value="1"/>
</dbReference>
<sequence length="228" mass="25054">MSWRDPLPQADPDTFWGALEPADRQAMTGAGALCSYPRPATLCREGEGADGVFVLYGGLVEVFRADPSGNRTVIARRGPGELVGDMAAVDGGPVSATVQVLRQVRALVVPAVRFAALCRERPKIAWPVLMNAVARLRDSDLHRHQHRLDARRRTAQCLLELAEAEIRSGELATIRLTQRELADMVLASLVSVTRVLEELRRARIVSTGRGRIQVHVPALRALLEDDER</sequence>
<evidence type="ECO:0000259" key="5">
    <source>
        <dbReference type="PROSITE" id="PS51063"/>
    </source>
</evidence>
<dbReference type="InterPro" id="IPR036388">
    <property type="entry name" value="WH-like_DNA-bd_sf"/>
</dbReference>
<dbReference type="Pfam" id="PF13545">
    <property type="entry name" value="HTH_Crp_2"/>
    <property type="match status" value="1"/>
</dbReference>
<comment type="caution">
    <text evidence="6">The sequence shown here is derived from an EMBL/GenBank/DDBJ whole genome shotgun (WGS) entry which is preliminary data.</text>
</comment>
<dbReference type="InterPro" id="IPR012318">
    <property type="entry name" value="HTH_CRP"/>
</dbReference>
<dbReference type="SUPFAM" id="SSF51206">
    <property type="entry name" value="cAMP-binding domain-like"/>
    <property type="match status" value="1"/>
</dbReference>
<dbReference type="CDD" id="cd00038">
    <property type="entry name" value="CAP_ED"/>
    <property type="match status" value="1"/>
</dbReference>
<dbReference type="EMBL" id="JAGGMS010000001">
    <property type="protein sequence ID" value="MBP2179463.1"/>
    <property type="molecule type" value="Genomic_DNA"/>
</dbReference>
<dbReference type="Gene3D" id="1.10.10.10">
    <property type="entry name" value="Winged helix-like DNA-binding domain superfamily/Winged helix DNA-binding domain"/>
    <property type="match status" value="1"/>
</dbReference>
<feature type="domain" description="Cyclic nucleotide-binding" evidence="4">
    <location>
        <begin position="15"/>
        <end position="117"/>
    </location>
</feature>
<dbReference type="PROSITE" id="PS51063">
    <property type="entry name" value="HTH_CRP_2"/>
    <property type="match status" value="1"/>
</dbReference>
<gene>
    <name evidence="6" type="ORF">JOM49_000989</name>
</gene>
<evidence type="ECO:0000313" key="7">
    <source>
        <dbReference type="Proteomes" id="UP000741013"/>
    </source>
</evidence>
<dbReference type="InterPro" id="IPR000595">
    <property type="entry name" value="cNMP-bd_dom"/>
</dbReference>
<dbReference type="PANTHER" id="PTHR24567">
    <property type="entry name" value="CRP FAMILY TRANSCRIPTIONAL REGULATORY PROTEIN"/>
    <property type="match status" value="1"/>
</dbReference>
<dbReference type="PROSITE" id="PS50042">
    <property type="entry name" value="CNMP_BINDING_3"/>
    <property type="match status" value="1"/>
</dbReference>
<dbReference type="SMART" id="SM00100">
    <property type="entry name" value="cNMP"/>
    <property type="match status" value="1"/>
</dbReference>
<protein>
    <submittedName>
        <fullName evidence="6">CRP-like cAMP-binding protein</fullName>
    </submittedName>
</protein>
<dbReference type="InterPro" id="IPR018490">
    <property type="entry name" value="cNMP-bd_dom_sf"/>
</dbReference>
<keyword evidence="2" id="KW-0238">DNA-binding</keyword>
<dbReference type="InterPro" id="IPR036390">
    <property type="entry name" value="WH_DNA-bd_sf"/>
</dbReference>
<proteinExistence type="predicted"/>